<dbReference type="AlphaFoldDB" id="A0A2M8EWE1"/>
<reference evidence="2" key="1">
    <citation type="submission" date="2017-09" db="EMBL/GenBank/DDBJ databases">
        <title>Depth-based differentiation of microbial function through sediment-hosted aquifers and enrichment of novel symbionts in the deep terrestrial subsurface.</title>
        <authorList>
            <person name="Probst A.J."/>
            <person name="Ladd B."/>
            <person name="Jarett J.K."/>
            <person name="Geller-Mcgrath D.E."/>
            <person name="Sieber C.M.K."/>
            <person name="Emerson J.B."/>
            <person name="Anantharaman K."/>
            <person name="Thomas B.C."/>
            <person name="Malmstrom R."/>
            <person name="Stieglmeier M."/>
            <person name="Klingl A."/>
            <person name="Woyke T."/>
            <person name="Ryan C.M."/>
            <person name="Banfield J.F."/>
        </authorList>
    </citation>
    <scope>NUCLEOTIDE SEQUENCE [LARGE SCALE GENOMIC DNA]</scope>
</reference>
<protein>
    <recommendedName>
        <fullName evidence="3">Bacterial Ig-like domain-containing protein</fullName>
    </recommendedName>
</protein>
<evidence type="ECO:0008006" key="3">
    <source>
        <dbReference type="Google" id="ProtNLM"/>
    </source>
</evidence>
<sequence length="212" mass="23138">MIGVILFVGFDSLINSALFFTNISKGKTIQDTSSSEDDFYGSIFLDTPIIATNSATIVVSGRVSSFDTVAYFLNNVKTDVTKLDGETNFNEKIDNLKVGENSLYAVGQTKNGKNSKKSEVFTVIYKRDAPVLEIETPHDGDTVKKQDLQIVGKTDNNTTVHLNNSPVVVDLQGEFVTSIRLKEGSNTLEFSAVDIAGNSTNSSITVTYERDE</sequence>
<dbReference type="Proteomes" id="UP000231383">
    <property type="component" value="Unassembled WGS sequence"/>
</dbReference>
<gene>
    <name evidence="1" type="ORF">CO051_07015</name>
</gene>
<dbReference type="Pfam" id="PF09136">
    <property type="entry name" value="Glucodextran_B"/>
    <property type="match status" value="1"/>
</dbReference>
<dbReference type="Gene3D" id="2.60.40.10">
    <property type="entry name" value="Immunoglobulins"/>
    <property type="match status" value="2"/>
</dbReference>
<accession>A0A2M8EWE1</accession>
<evidence type="ECO:0000313" key="2">
    <source>
        <dbReference type="Proteomes" id="UP000231383"/>
    </source>
</evidence>
<comment type="caution">
    <text evidence="1">The sequence shown here is derived from an EMBL/GenBank/DDBJ whole genome shotgun (WGS) entry which is preliminary data.</text>
</comment>
<proteinExistence type="predicted"/>
<dbReference type="InterPro" id="IPR013783">
    <property type="entry name" value="Ig-like_fold"/>
</dbReference>
<dbReference type="EMBL" id="PFSC01000183">
    <property type="protein sequence ID" value="PJC30187.1"/>
    <property type="molecule type" value="Genomic_DNA"/>
</dbReference>
<organism evidence="1 2">
    <name type="scientific">Candidatus Roizmanbacteria bacterium CG_4_9_14_0_2_um_filter_39_13</name>
    <dbReference type="NCBI Taxonomy" id="1974839"/>
    <lineage>
        <taxon>Bacteria</taxon>
        <taxon>Candidatus Roizmaniibacteriota</taxon>
    </lineage>
</organism>
<name>A0A2M8EWE1_9BACT</name>
<evidence type="ECO:0000313" key="1">
    <source>
        <dbReference type="EMBL" id="PJC30187.1"/>
    </source>
</evidence>